<dbReference type="GO" id="GO:0032259">
    <property type="term" value="P:methylation"/>
    <property type="evidence" value="ECO:0007669"/>
    <property type="project" value="UniProtKB-KW"/>
</dbReference>
<evidence type="ECO:0000256" key="2">
    <source>
        <dbReference type="ARBA" id="ARBA00022679"/>
    </source>
</evidence>
<keyword evidence="5" id="KW-1185">Reference proteome</keyword>
<proteinExistence type="predicted"/>
<dbReference type="GO" id="GO:0008168">
    <property type="term" value="F:methyltransferase activity"/>
    <property type="evidence" value="ECO:0007669"/>
    <property type="project" value="UniProtKB-KW"/>
</dbReference>
<evidence type="ECO:0000256" key="3">
    <source>
        <dbReference type="ARBA" id="ARBA00022691"/>
    </source>
</evidence>
<evidence type="ECO:0000256" key="1">
    <source>
        <dbReference type="ARBA" id="ARBA00022603"/>
    </source>
</evidence>
<keyword evidence="3" id="KW-0949">S-adenosyl-L-methionine</keyword>
<dbReference type="EMBL" id="CP017415">
    <property type="protein sequence ID" value="AOU99812.1"/>
    <property type="molecule type" value="Genomic_DNA"/>
</dbReference>
<evidence type="ECO:0000313" key="5">
    <source>
        <dbReference type="Proteomes" id="UP000095401"/>
    </source>
</evidence>
<name>A0A1D8ITG1_9GAMM</name>
<dbReference type="PANTHER" id="PTHR43464">
    <property type="entry name" value="METHYLTRANSFERASE"/>
    <property type="match status" value="1"/>
</dbReference>
<accession>A0A1D8ITG1</accession>
<evidence type="ECO:0000313" key="4">
    <source>
        <dbReference type="EMBL" id="AOU99812.1"/>
    </source>
</evidence>
<dbReference type="SUPFAM" id="SSF53335">
    <property type="entry name" value="S-adenosyl-L-methionine-dependent methyltransferases"/>
    <property type="match status" value="1"/>
</dbReference>
<keyword evidence="2 4" id="KW-0808">Transferase</keyword>
<dbReference type="KEGG" id="aprs:BI364_15855"/>
<dbReference type="Pfam" id="PF13489">
    <property type="entry name" value="Methyltransf_23"/>
    <property type="match status" value="1"/>
</dbReference>
<organism evidence="4 5">
    <name type="scientific">Acidihalobacter yilgarnensis</name>
    <dbReference type="NCBI Taxonomy" id="2819280"/>
    <lineage>
        <taxon>Bacteria</taxon>
        <taxon>Pseudomonadati</taxon>
        <taxon>Pseudomonadota</taxon>
        <taxon>Gammaproteobacteria</taxon>
        <taxon>Chromatiales</taxon>
        <taxon>Ectothiorhodospiraceae</taxon>
        <taxon>Acidihalobacter</taxon>
    </lineage>
</organism>
<dbReference type="Proteomes" id="UP000095401">
    <property type="component" value="Chromosome"/>
</dbReference>
<reference evidence="5" key="1">
    <citation type="submission" date="2016-09" db="EMBL/GenBank/DDBJ databases">
        <title>Acidihalobacter prosperus F5.</title>
        <authorList>
            <person name="Khaleque H.N."/>
            <person name="Ramsay J.P."/>
            <person name="Kaksonen A.H."/>
            <person name="Boxall N.J."/>
            <person name="Watkin E.L.J."/>
        </authorList>
    </citation>
    <scope>NUCLEOTIDE SEQUENCE [LARGE SCALE GENOMIC DNA]</scope>
    <source>
        <strain evidence="5">F5</strain>
    </source>
</reference>
<dbReference type="Gene3D" id="3.40.50.150">
    <property type="entry name" value="Vaccinia Virus protein VP39"/>
    <property type="match status" value="1"/>
</dbReference>
<dbReference type="InterPro" id="IPR029063">
    <property type="entry name" value="SAM-dependent_MTases_sf"/>
</dbReference>
<protein>
    <submittedName>
        <fullName evidence="4">Methyltransferase type 12</fullName>
    </submittedName>
</protein>
<dbReference type="PANTHER" id="PTHR43464:SF19">
    <property type="entry name" value="UBIQUINONE BIOSYNTHESIS O-METHYLTRANSFERASE, MITOCHONDRIAL"/>
    <property type="match status" value="1"/>
</dbReference>
<sequence length="224" mass="24256">MNDALILESWRENAAPWIDIVRAGGIASRQQVTDDAIVEAVCGLSPRDVLDIGCGEGWLARALDARGIRVVGVDAVPELIEAARGASAGDFRTLAYEEITAESFGLAFDAAVCNFSLLGGSVVDDLLRAVPSLLNEGGALVVQTLHPVTACGERPYRDGWRAGSWRGFGPQFSNPPPWYFRTLARWLQLLRDCGFGHVTLREPLDPISNLPISAIFIARRSPLD</sequence>
<dbReference type="AlphaFoldDB" id="A0A1D8ITG1"/>
<keyword evidence="1 4" id="KW-0489">Methyltransferase</keyword>
<dbReference type="CDD" id="cd02440">
    <property type="entry name" value="AdoMet_MTases"/>
    <property type="match status" value="1"/>
</dbReference>
<gene>
    <name evidence="4" type="ORF">BI364_15855</name>
</gene>